<evidence type="ECO:0000313" key="7">
    <source>
        <dbReference type="Proteomes" id="UP001596417"/>
    </source>
</evidence>
<feature type="domain" description="ABC transporter" evidence="5">
    <location>
        <begin position="22"/>
        <end position="65"/>
    </location>
</feature>
<dbReference type="SUPFAM" id="SSF52540">
    <property type="entry name" value="P-loop containing nucleoside triphosphate hydrolases"/>
    <property type="match status" value="1"/>
</dbReference>
<accession>A0ABD5YKB9</accession>
<evidence type="ECO:0000313" key="6">
    <source>
        <dbReference type="EMBL" id="MFC7189813.1"/>
    </source>
</evidence>
<dbReference type="AlphaFoldDB" id="A0ABD5YKB9"/>
<dbReference type="Pfam" id="PF00005">
    <property type="entry name" value="ABC_tran"/>
    <property type="match status" value="1"/>
</dbReference>
<comment type="caution">
    <text evidence="6">The sequence shown here is derived from an EMBL/GenBank/DDBJ whole genome shotgun (WGS) entry which is preliminary data.</text>
</comment>
<dbReference type="GO" id="GO:0005524">
    <property type="term" value="F:ATP binding"/>
    <property type="evidence" value="ECO:0007669"/>
    <property type="project" value="UniProtKB-KW"/>
</dbReference>
<keyword evidence="7" id="KW-1185">Reference proteome</keyword>
<keyword evidence="1" id="KW-0813">Transport</keyword>
<evidence type="ECO:0000256" key="1">
    <source>
        <dbReference type="ARBA" id="ARBA00022448"/>
    </source>
</evidence>
<evidence type="ECO:0000256" key="2">
    <source>
        <dbReference type="ARBA" id="ARBA00022741"/>
    </source>
</evidence>
<dbReference type="EMBL" id="JBHTAX010000001">
    <property type="protein sequence ID" value="MFC7189813.1"/>
    <property type="molecule type" value="Genomic_DNA"/>
</dbReference>
<reference evidence="6 7" key="1">
    <citation type="journal article" date="2019" name="Int. J. Syst. Evol. Microbiol.">
        <title>The Global Catalogue of Microorganisms (GCM) 10K type strain sequencing project: providing services to taxonomists for standard genome sequencing and annotation.</title>
        <authorList>
            <consortium name="The Broad Institute Genomics Platform"/>
            <consortium name="The Broad Institute Genome Sequencing Center for Infectious Disease"/>
            <person name="Wu L."/>
            <person name="Ma J."/>
        </authorList>
    </citation>
    <scope>NUCLEOTIDE SEQUENCE [LARGE SCALE GENOMIC DNA]</scope>
    <source>
        <strain evidence="6 7">RDMS1</strain>
    </source>
</reference>
<protein>
    <submittedName>
        <fullName evidence="6">ATP-binding cassette domain-containing protein</fullName>
    </submittedName>
</protein>
<feature type="region of interest" description="Disordered" evidence="4">
    <location>
        <begin position="69"/>
        <end position="94"/>
    </location>
</feature>
<dbReference type="PANTHER" id="PTHR45772">
    <property type="entry name" value="CONSERVED COMPONENT OF ABC TRANSPORTER FOR NATURAL AMINO ACIDS-RELATED"/>
    <property type="match status" value="1"/>
</dbReference>
<keyword evidence="2" id="KW-0547">Nucleotide-binding</keyword>
<dbReference type="InterPro" id="IPR003439">
    <property type="entry name" value="ABC_transporter-like_ATP-bd"/>
</dbReference>
<sequence length="94" mass="10003">MTDPLLTVDWVIKTFGGLTAIDGAAFDVSAASITGLIGPNGARKTTLFDVVTGVYTQIADGCCFRARRSVASPRRRSHDRASGERSRCHGFSKG</sequence>
<name>A0ABD5YKB9_9EURY</name>
<dbReference type="PANTHER" id="PTHR45772:SF9">
    <property type="entry name" value="CONSERVED COMPONENT OF ABC TRANSPORTER FOR NATURAL AMINO ACIDS"/>
    <property type="match status" value="1"/>
</dbReference>
<evidence type="ECO:0000256" key="4">
    <source>
        <dbReference type="SAM" id="MobiDB-lite"/>
    </source>
</evidence>
<feature type="compositionally biased region" description="Basic residues" evidence="4">
    <location>
        <begin position="69"/>
        <end position="78"/>
    </location>
</feature>
<evidence type="ECO:0000256" key="3">
    <source>
        <dbReference type="ARBA" id="ARBA00022840"/>
    </source>
</evidence>
<dbReference type="Gene3D" id="3.40.50.300">
    <property type="entry name" value="P-loop containing nucleotide triphosphate hydrolases"/>
    <property type="match status" value="1"/>
</dbReference>
<dbReference type="Proteomes" id="UP001596417">
    <property type="component" value="Unassembled WGS sequence"/>
</dbReference>
<proteinExistence type="predicted"/>
<dbReference type="InterPro" id="IPR051120">
    <property type="entry name" value="ABC_AA/LPS_Transport"/>
</dbReference>
<organism evidence="6 7">
    <name type="scientific">Halocatena marina</name>
    <dbReference type="NCBI Taxonomy" id="2934937"/>
    <lineage>
        <taxon>Archaea</taxon>
        <taxon>Methanobacteriati</taxon>
        <taxon>Methanobacteriota</taxon>
        <taxon>Stenosarchaea group</taxon>
        <taxon>Halobacteria</taxon>
        <taxon>Halobacteriales</taxon>
        <taxon>Natronomonadaceae</taxon>
        <taxon>Halocatena</taxon>
    </lineage>
</organism>
<dbReference type="RefSeq" id="WP_390205238.1">
    <property type="nucleotide sequence ID" value="NZ_JBHSZC010000001.1"/>
</dbReference>
<evidence type="ECO:0000259" key="5">
    <source>
        <dbReference type="Pfam" id="PF00005"/>
    </source>
</evidence>
<gene>
    <name evidence="6" type="ORF">ACFQL7_08045</name>
</gene>
<dbReference type="InterPro" id="IPR027417">
    <property type="entry name" value="P-loop_NTPase"/>
</dbReference>
<keyword evidence="3 6" id="KW-0067">ATP-binding</keyword>